<gene>
    <name evidence="2" type="ORF">P4T90_16725</name>
</gene>
<comment type="caution">
    <text evidence="2">The sequence shown here is derived from an EMBL/GenBank/DDBJ whole genome shotgun (WGS) entry which is preliminary data.</text>
</comment>
<organism evidence="2 3">
    <name type="scientific">Heyndrickxia acidicola</name>
    <dbReference type="NCBI Taxonomy" id="209389"/>
    <lineage>
        <taxon>Bacteria</taxon>
        <taxon>Bacillati</taxon>
        <taxon>Bacillota</taxon>
        <taxon>Bacilli</taxon>
        <taxon>Bacillales</taxon>
        <taxon>Bacillaceae</taxon>
        <taxon>Heyndrickxia</taxon>
    </lineage>
</organism>
<dbReference type="RefSeq" id="WP_066268328.1">
    <property type="nucleotide sequence ID" value="NZ_JARMAB010000025.1"/>
</dbReference>
<accession>A0ABU6MNB1</accession>
<keyword evidence="3" id="KW-1185">Reference proteome</keyword>
<feature type="domain" description="Spore coat protein X/V" evidence="1">
    <location>
        <begin position="29"/>
        <end position="84"/>
    </location>
</feature>
<proteinExistence type="predicted"/>
<dbReference type="InterPro" id="IPR011428">
    <property type="entry name" value="Spore_coat_X/V"/>
</dbReference>
<dbReference type="Pfam" id="PF07552">
    <property type="entry name" value="Coat_X"/>
    <property type="match status" value="2"/>
</dbReference>
<protein>
    <submittedName>
        <fullName evidence="2">Spore coat protein</fullName>
    </submittedName>
</protein>
<evidence type="ECO:0000313" key="3">
    <source>
        <dbReference type="Proteomes" id="UP001341444"/>
    </source>
</evidence>
<reference evidence="2 3" key="1">
    <citation type="submission" date="2023-03" db="EMBL/GenBank/DDBJ databases">
        <title>Bacillus Genome Sequencing.</title>
        <authorList>
            <person name="Dunlap C."/>
        </authorList>
    </citation>
    <scope>NUCLEOTIDE SEQUENCE [LARGE SCALE GENOMIC DNA]</scope>
    <source>
        <strain evidence="2 3">B-23453</strain>
    </source>
</reference>
<evidence type="ECO:0000313" key="2">
    <source>
        <dbReference type="EMBL" id="MED1204692.1"/>
    </source>
</evidence>
<evidence type="ECO:0000259" key="1">
    <source>
        <dbReference type="Pfam" id="PF07552"/>
    </source>
</evidence>
<name>A0ABU6MNB1_9BACI</name>
<feature type="domain" description="Spore coat protein X/V" evidence="1">
    <location>
        <begin position="91"/>
        <end position="148"/>
    </location>
</feature>
<dbReference type="Proteomes" id="UP001341444">
    <property type="component" value="Unassembled WGS sequence"/>
</dbReference>
<keyword evidence="2" id="KW-0167">Capsid protein</keyword>
<dbReference type="EMBL" id="JARMAB010000025">
    <property type="protein sequence ID" value="MED1204692.1"/>
    <property type="molecule type" value="Genomic_DNA"/>
</dbReference>
<sequence>MTNRINSWNALDPSSTHPMQAFCQEQPTVEQAAEQKQEMVQSTNESITIKNSCDIRVVSTDTKVAVSLQAALQVAIALVIRISILDGDEADRVTQELLQSSQISQSTRKSVVIDNSRNVTVTATDTDVAVSIQLLLQILVALLISLEIL</sequence>
<keyword evidence="2" id="KW-0946">Virion</keyword>